<evidence type="ECO:0000313" key="3">
    <source>
        <dbReference type="EMBL" id="MBB1489037.1"/>
    </source>
</evidence>
<dbReference type="EMBL" id="JACJFM010000042">
    <property type="protein sequence ID" value="MBB1489037.1"/>
    <property type="molecule type" value="Genomic_DNA"/>
</dbReference>
<evidence type="ECO:0000256" key="1">
    <source>
        <dbReference type="ARBA" id="ARBA00022801"/>
    </source>
</evidence>
<evidence type="ECO:0000259" key="2">
    <source>
        <dbReference type="PROSITE" id="PS50263"/>
    </source>
</evidence>
<dbReference type="GO" id="GO:0050126">
    <property type="term" value="F:N-carbamoylputrescine amidase activity"/>
    <property type="evidence" value="ECO:0007669"/>
    <property type="project" value="TreeGrafter"/>
</dbReference>
<organism evidence="3 4">
    <name type="scientific">Oceanospirillum sediminis</name>
    <dbReference type="NCBI Taxonomy" id="2760088"/>
    <lineage>
        <taxon>Bacteria</taxon>
        <taxon>Pseudomonadati</taxon>
        <taxon>Pseudomonadota</taxon>
        <taxon>Gammaproteobacteria</taxon>
        <taxon>Oceanospirillales</taxon>
        <taxon>Oceanospirillaceae</taxon>
        <taxon>Oceanospirillum</taxon>
    </lineage>
</organism>
<proteinExistence type="predicted"/>
<dbReference type="GO" id="GO:0033388">
    <property type="term" value="P:putrescine biosynthetic process from arginine"/>
    <property type="evidence" value="ECO:0007669"/>
    <property type="project" value="TreeGrafter"/>
</dbReference>
<dbReference type="Proteomes" id="UP000565262">
    <property type="component" value="Unassembled WGS sequence"/>
</dbReference>
<name>A0A839IXD3_9GAMM</name>
<accession>A0A839IXD3</accession>
<dbReference type="InterPro" id="IPR036526">
    <property type="entry name" value="C-N_Hydrolase_sf"/>
</dbReference>
<dbReference type="InterPro" id="IPR050345">
    <property type="entry name" value="Aliph_Amidase/BUP"/>
</dbReference>
<keyword evidence="4" id="KW-1185">Reference proteome</keyword>
<dbReference type="InterPro" id="IPR003010">
    <property type="entry name" value="C-N_Hydrolase"/>
</dbReference>
<keyword evidence="1 3" id="KW-0378">Hydrolase</keyword>
<dbReference type="PANTHER" id="PTHR43674">
    <property type="entry name" value="NITRILASE C965.09-RELATED"/>
    <property type="match status" value="1"/>
</dbReference>
<sequence>MQNRTVTFSLVQSRIEKADYSRNLQIHLEGIKASAEHKADVVVFPELSLTGYELPDASRLALVKNSEDQVFRTLSQAATEHNLVVVAGCPIQNDGDKPFIGAVICFPNGRTEFYLKQYLHEGEDQYCSAADQNYQFDVNGYKVALAVCADFQNPMHSEDAATAGSDIYLVSALITGNGYAPDGEVLSGIASRHQFPVLLSNYVCESGGLTGCGKSAMWDQSGKQMFSAEGSEHGLVLCTISHDGLAGCFEAG</sequence>
<dbReference type="AlphaFoldDB" id="A0A839IXD3"/>
<evidence type="ECO:0000313" key="4">
    <source>
        <dbReference type="Proteomes" id="UP000565262"/>
    </source>
</evidence>
<dbReference type="SUPFAM" id="SSF56317">
    <property type="entry name" value="Carbon-nitrogen hydrolase"/>
    <property type="match status" value="1"/>
</dbReference>
<gene>
    <name evidence="3" type="ORF">H4O21_20730</name>
</gene>
<dbReference type="Pfam" id="PF00795">
    <property type="entry name" value="CN_hydrolase"/>
    <property type="match status" value="1"/>
</dbReference>
<dbReference type="CDD" id="cd07197">
    <property type="entry name" value="nitrilase"/>
    <property type="match status" value="1"/>
</dbReference>
<dbReference type="RefSeq" id="WP_182810809.1">
    <property type="nucleotide sequence ID" value="NZ_JACJFM010000042.1"/>
</dbReference>
<feature type="domain" description="CN hydrolase" evidence="2">
    <location>
        <begin position="6"/>
        <end position="242"/>
    </location>
</feature>
<dbReference type="PROSITE" id="PS50263">
    <property type="entry name" value="CN_HYDROLASE"/>
    <property type="match status" value="1"/>
</dbReference>
<dbReference type="Gene3D" id="3.60.110.10">
    <property type="entry name" value="Carbon-nitrogen hydrolase"/>
    <property type="match status" value="1"/>
</dbReference>
<protein>
    <submittedName>
        <fullName evidence="3">Carbon-nitrogen hydrolase family protein</fullName>
    </submittedName>
</protein>
<comment type="caution">
    <text evidence="3">The sequence shown here is derived from an EMBL/GenBank/DDBJ whole genome shotgun (WGS) entry which is preliminary data.</text>
</comment>
<reference evidence="3 4" key="1">
    <citation type="submission" date="2020-08" db="EMBL/GenBank/DDBJ databases">
        <title>Oceanospirillum sp. nov. isolated from marine sediment.</title>
        <authorList>
            <person name="Ji X."/>
        </authorList>
    </citation>
    <scope>NUCLEOTIDE SEQUENCE [LARGE SCALE GENOMIC DNA]</scope>
    <source>
        <strain evidence="3 4">D5</strain>
    </source>
</reference>
<dbReference type="PANTHER" id="PTHR43674:SF2">
    <property type="entry name" value="BETA-UREIDOPROPIONASE"/>
    <property type="match status" value="1"/>
</dbReference>